<evidence type="ECO:0000313" key="1">
    <source>
        <dbReference type="EMBL" id="KIJ93382.1"/>
    </source>
</evidence>
<protein>
    <submittedName>
        <fullName evidence="1">Uncharacterized protein</fullName>
    </submittedName>
</protein>
<evidence type="ECO:0000313" key="2">
    <source>
        <dbReference type="Proteomes" id="UP000054477"/>
    </source>
</evidence>
<proteinExistence type="predicted"/>
<keyword evidence="2" id="KW-1185">Reference proteome</keyword>
<dbReference type="AlphaFoldDB" id="A0A0C9XAU0"/>
<reference evidence="1 2" key="1">
    <citation type="submission" date="2014-04" db="EMBL/GenBank/DDBJ databases">
        <authorList>
            <consortium name="DOE Joint Genome Institute"/>
            <person name="Kuo A."/>
            <person name="Kohler A."/>
            <person name="Nagy L.G."/>
            <person name="Floudas D."/>
            <person name="Copeland A."/>
            <person name="Barry K.W."/>
            <person name="Cichocki N."/>
            <person name="Veneault-Fourrey C."/>
            <person name="LaButti K."/>
            <person name="Lindquist E.A."/>
            <person name="Lipzen A."/>
            <person name="Lundell T."/>
            <person name="Morin E."/>
            <person name="Murat C."/>
            <person name="Sun H."/>
            <person name="Tunlid A."/>
            <person name="Henrissat B."/>
            <person name="Grigoriev I.V."/>
            <person name="Hibbett D.S."/>
            <person name="Martin F."/>
            <person name="Nordberg H.P."/>
            <person name="Cantor M.N."/>
            <person name="Hua S.X."/>
        </authorList>
    </citation>
    <scope>NUCLEOTIDE SEQUENCE [LARGE SCALE GENOMIC DNA]</scope>
    <source>
        <strain evidence="1 2">LaAM-08-1</strain>
    </source>
</reference>
<dbReference type="EMBL" id="KN838847">
    <property type="protein sequence ID" value="KIJ93382.1"/>
    <property type="molecule type" value="Genomic_DNA"/>
</dbReference>
<sequence length="56" mass="6308">MLPTQIYGTVAFWGNHSQTQVHDQHYPTTLWIANLTSHETACLWRTVTAGIQASHS</sequence>
<dbReference type="Proteomes" id="UP000054477">
    <property type="component" value="Unassembled WGS sequence"/>
</dbReference>
<gene>
    <name evidence="1" type="ORF">K443DRAFT_112132</name>
</gene>
<dbReference type="HOGENOM" id="CLU_3032763_0_0_1"/>
<dbReference type="OrthoDB" id="10352713at2759"/>
<accession>A0A0C9XAU0</accession>
<name>A0A0C9XAU0_9AGAR</name>
<reference evidence="2" key="2">
    <citation type="submission" date="2015-01" db="EMBL/GenBank/DDBJ databases">
        <title>Evolutionary Origins and Diversification of the Mycorrhizal Mutualists.</title>
        <authorList>
            <consortium name="DOE Joint Genome Institute"/>
            <consortium name="Mycorrhizal Genomics Consortium"/>
            <person name="Kohler A."/>
            <person name="Kuo A."/>
            <person name="Nagy L.G."/>
            <person name="Floudas D."/>
            <person name="Copeland A."/>
            <person name="Barry K.W."/>
            <person name="Cichocki N."/>
            <person name="Veneault-Fourrey C."/>
            <person name="LaButti K."/>
            <person name="Lindquist E.A."/>
            <person name="Lipzen A."/>
            <person name="Lundell T."/>
            <person name="Morin E."/>
            <person name="Murat C."/>
            <person name="Riley R."/>
            <person name="Ohm R."/>
            <person name="Sun H."/>
            <person name="Tunlid A."/>
            <person name="Henrissat B."/>
            <person name="Grigoriev I.V."/>
            <person name="Hibbett D.S."/>
            <person name="Martin F."/>
        </authorList>
    </citation>
    <scope>NUCLEOTIDE SEQUENCE [LARGE SCALE GENOMIC DNA]</scope>
    <source>
        <strain evidence="2">LaAM-08-1</strain>
    </source>
</reference>
<organism evidence="1 2">
    <name type="scientific">Laccaria amethystina LaAM-08-1</name>
    <dbReference type="NCBI Taxonomy" id="1095629"/>
    <lineage>
        <taxon>Eukaryota</taxon>
        <taxon>Fungi</taxon>
        <taxon>Dikarya</taxon>
        <taxon>Basidiomycota</taxon>
        <taxon>Agaricomycotina</taxon>
        <taxon>Agaricomycetes</taxon>
        <taxon>Agaricomycetidae</taxon>
        <taxon>Agaricales</taxon>
        <taxon>Agaricineae</taxon>
        <taxon>Hydnangiaceae</taxon>
        <taxon>Laccaria</taxon>
    </lineage>
</organism>